<dbReference type="Proteomes" id="UP000253551">
    <property type="component" value="Unassembled WGS sequence"/>
</dbReference>
<name>A0A367J4X0_RHIST</name>
<dbReference type="PANTHER" id="PTHR22762">
    <property type="entry name" value="ALPHA-GLUCOSIDASE"/>
    <property type="match status" value="1"/>
</dbReference>
<dbReference type="GO" id="GO:0004553">
    <property type="term" value="F:hydrolase activity, hydrolyzing O-glycosyl compounds"/>
    <property type="evidence" value="ECO:0007669"/>
    <property type="project" value="TreeGrafter"/>
</dbReference>
<dbReference type="Gene3D" id="2.60.40.1180">
    <property type="entry name" value="Golgi alpha-mannosidase II"/>
    <property type="match status" value="1"/>
</dbReference>
<dbReference type="EMBL" id="PJQM01004352">
    <property type="protein sequence ID" value="RCH84761.1"/>
    <property type="molecule type" value="Genomic_DNA"/>
</dbReference>
<dbReference type="PANTHER" id="PTHR22762:SF165">
    <property type="entry name" value="PUTATIVE (AFU_ORTHOLOGUE AFUA_1G06560)-RELATED"/>
    <property type="match status" value="1"/>
</dbReference>
<protein>
    <recommendedName>
        <fullName evidence="1">Glycosyl hydrolase family 31 C-terminal domain-containing protein</fullName>
    </recommendedName>
</protein>
<dbReference type="STRING" id="4846.A0A367J4X0"/>
<sequence>MGLCTNLSGMSVGYSHDVGGFSGTCPDPEVLFPDLLPIIRSYLEFHYKLKPYIYTLYVHHVHYRSEPLIRLVFCDHQHDVDTYEQQFDFMLGSSLLIAPYLPFNTAWYHYQTGKYYGVDQGQWVNVPAALKDEAAPLLIKAGSLICFGKAMKNIHESADNERRIQIFPEHSEDLNVTKEFSRKTFVLCEDDGDTMYRELGNAYVEIYVWMEEGETEIHVGLEIVKDRFFPYYDTIWVACLIA</sequence>
<evidence type="ECO:0000259" key="1">
    <source>
        <dbReference type="Pfam" id="PF21365"/>
    </source>
</evidence>
<dbReference type="AlphaFoldDB" id="A0A367J4X0"/>
<gene>
    <name evidence="2" type="ORF">CU098_004961</name>
</gene>
<dbReference type="InterPro" id="IPR013780">
    <property type="entry name" value="Glyco_hydro_b"/>
</dbReference>
<dbReference type="SUPFAM" id="SSF51011">
    <property type="entry name" value="Glycosyl hydrolase domain"/>
    <property type="match status" value="1"/>
</dbReference>
<feature type="domain" description="Glycosyl hydrolase family 31 C-terminal" evidence="1">
    <location>
        <begin position="66"/>
        <end position="145"/>
    </location>
</feature>
<accession>A0A367J4X0</accession>
<evidence type="ECO:0000313" key="2">
    <source>
        <dbReference type="EMBL" id="RCH84761.1"/>
    </source>
</evidence>
<reference evidence="2 3" key="1">
    <citation type="journal article" date="2018" name="G3 (Bethesda)">
        <title>Phylogenetic and Phylogenomic Definition of Rhizopus Species.</title>
        <authorList>
            <person name="Gryganskyi A.P."/>
            <person name="Golan J."/>
            <person name="Dolatabadi S."/>
            <person name="Mondo S."/>
            <person name="Robb S."/>
            <person name="Idnurm A."/>
            <person name="Muszewska A."/>
            <person name="Steczkiewicz K."/>
            <person name="Masonjones S."/>
            <person name="Liao H.L."/>
            <person name="Gajdeczka M.T."/>
            <person name="Anike F."/>
            <person name="Vuek A."/>
            <person name="Anishchenko I.M."/>
            <person name="Voigt K."/>
            <person name="de Hoog G.S."/>
            <person name="Smith M.E."/>
            <person name="Heitman J."/>
            <person name="Vilgalys R."/>
            <person name="Stajich J.E."/>
        </authorList>
    </citation>
    <scope>NUCLEOTIDE SEQUENCE [LARGE SCALE GENOMIC DNA]</scope>
    <source>
        <strain evidence="2 3">LSU 92-RS-03</strain>
    </source>
</reference>
<dbReference type="Gene3D" id="3.20.20.80">
    <property type="entry name" value="Glycosidases"/>
    <property type="match status" value="1"/>
</dbReference>
<proteinExistence type="predicted"/>
<dbReference type="Pfam" id="PF21365">
    <property type="entry name" value="Glyco_hydro_31_3rd"/>
    <property type="match status" value="1"/>
</dbReference>
<dbReference type="InterPro" id="IPR048395">
    <property type="entry name" value="Glyco_hydro_31_C"/>
</dbReference>
<evidence type="ECO:0000313" key="3">
    <source>
        <dbReference type="Proteomes" id="UP000253551"/>
    </source>
</evidence>
<comment type="caution">
    <text evidence="2">The sequence shown here is derived from an EMBL/GenBank/DDBJ whole genome shotgun (WGS) entry which is preliminary data.</text>
</comment>
<organism evidence="2 3">
    <name type="scientific">Rhizopus stolonifer</name>
    <name type="common">Rhizopus nigricans</name>
    <dbReference type="NCBI Taxonomy" id="4846"/>
    <lineage>
        <taxon>Eukaryota</taxon>
        <taxon>Fungi</taxon>
        <taxon>Fungi incertae sedis</taxon>
        <taxon>Mucoromycota</taxon>
        <taxon>Mucoromycotina</taxon>
        <taxon>Mucoromycetes</taxon>
        <taxon>Mucorales</taxon>
        <taxon>Mucorineae</taxon>
        <taxon>Rhizopodaceae</taxon>
        <taxon>Rhizopus</taxon>
    </lineage>
</organism>
<keyword evidence="3" id="KW-1185">Reference proteome</keyword>
<dbReference type="OrthoDB" id="5839090at2759"/>